<sequence length="79" mass="8709">MPHTSQQASPISHSRPHNSIYPPSQPYRSQPLSSCLPLLLRLPPLFLQLRPPPPPLLQLLISVASLYCSDNGSKPPKCC</sequence>
<gene>
    <name evidence="1" type="ORF">L1987_37710</name>
</gene>
<reference evidence="1 2" key="2">
    <citation type="journal article" date="2022" name="Mol. Ecol. Resour.">
        <title>The genomes of chicory, endive, great burdock and yacon provide insights into Asteraceae paleo-polyploidization history and plant inulin production.</title>
        <authorList>
            <person name="Fan W."/>
            <person name="Wang S."/>
            <person name="Wang H."/>
            <person name="Wang A."/>
            <person name="Jiang F."/>
            <person name="Liu H."/>
            <person name="Zhao H."/>
            <person name="Xu D."/>
            <person name="Zhang Y."/>
        </authorList>
    </citation>
    <scope>NUCLEOTIDE SEQUENCE [LARGE SCALE GENOMIC DNA]</scope>
    <source>
        <strain evidence="2">cv. Yunnan</strain>
        <tissue evidence="1">Leaves</tissue>
    </source>
</reference>
<accession>A0ACB9HHU4</accession>
<organism evidence="1 2">
    <name type="scientific">Smallanthus sonchifolius</name>
    <dbReference type="NCBI Taxonomy" id="185202"/>
    <lineage>
        <taxon>Eukaryota</taxon>
        <taxon>Viridiplantae</taxon>
        <taxon>Streptophyta</taxon>
        <taxon>Embryophyta</taxon>
        <taxon>Tracheophyta</taxon>
        <taxon>Spermatophyta</taxon>
        <taxon>Magnoliopsida</taxon>
        <taxon>eudicotyledons</taxon>
        <taxon>Gunneridae</taxon>
        <taxon>Pentapetalae</taxon>
        <taxon>asterids</taxon>
        <taxon>campanulids</taxon>
        <taxon>Asterales</taxon>
        <taxon>Asteraceae</taxon>
        <taxon>Asteroideae</taxon>
        <taxon>Heliantheae alliance</taxon>
        <taxon>Millerieae</taxon>
        <taxon>Smallanthus</taxon>
    </lineage>
</organism>
<protein>
    <submittedName>
        <fullName evidence="1">Uncharacterized protein</fullName>
    </submittedName>
</protein>
<evidence type="ECO:0000313" key="2">
    <source>
        <dbReference type="Proteomes" id="UP001056120"/>
    </source>
</evidence>
<dbReference type="Proteomes" id="UP001056120">
    <property type="component" value="Linkage Group LG12"/>
</dbReference>
<reference evidence="2" key="1">
    <citation type="journal article" date="2022" name="Mol. Ecol. Resour.">
        <title>The genomes of chicory, endive, great burdock and yacon provide insights into Asteraceae palaeo-polyploidization history and plant inulin production.</title>
        <authorList>
            <person name="Fan W."/>
            <person name="Wang S."/>
            <person name="Wang H."/>
            <person name="Wang A."/>
            <person name="Jiang F."/>
            <person name="Liu H."/>
            <person name="Zhao H."/>
            <person name="Xu D."/>
            <person name="Zhang Y."/>
        </authorList>
    </citation>
    <scope>NUCLEOTIDE SEQUENCE [LARGE SCALE GENOMIC DNA]</scope>
    <source>
        <strain evidence="2">cv. Yunnan</strain>
    </source>
</reference>
<evidence type="ECO:0000313" key="1">
    <source>
        <dbReference type="EMBL" id="KAI3795066.1"/>
    </source>
</evidence>
<keyword evidence="2" id="KW-1185">Reference proteome</keyword>
<comment type="caution">
    <text evidence="1">The sequence shown here is derived from an EMBL/GenBank/DDBJ whole genome shotgun (WGS) entry which is preliminary data.</text>
</comment>
<proteinExistence type="predicted"/>
<dbReference type="EMBL" id="CM042029">
    <property type="protein sequence ID" value="KAI3795066.1"/>
    <property type="molecule type" value="Genomic_DNA"/>
</dbReference>
<name>A0ACB9HHU4_9ASTR</name>